<feature type="transmembrane region" description="Helical" evidence="2">
    <location>
        <begin position="125"/>
        <end position="142"/>
    </location>
</feature>
<feature type="transmembrane region" description="Helical" evidence="2">
    <location>
        <begin position="181"/>
        <end position="208"/>
    </location>
</feature>
<dbReference type="InterPro" id="IPR050222">
    <property type="entry name" value="MATE_MdtK"/>
</dbReference>
<dbReference type="GO" id="GO:0042910">
    <property type="term" value="F:xenobiotic transmembrane transporter activity"/>
    <property type="evidence" value="ECO:0007669"/>
    <property type="project" value="InterPro"/>
</dbReference>
<dbReference type="Proteomes" id="UP000238605">
    <property type="component" value="Unassembled WGS sequence"/>
</dbReference>
<feature type="transmembrane region" description="Helical" evidence="2">
    <location>
        <begin position="154"/>
        <end position="175"/>
    </location>
</feature>
<keyword evidence="2" id="KW-1133">Transmembrane helix</keyword>
<dbReference type="NCBIfam" id="TIGR00797">
    <property type="entry name" value="matE"/>
    <property type="match status" value="1"/>
</dbReference>
<gene>
    <name evidence="3" type="ORF">C1704_11320</name>
</gene>
<keyword evidence="4" id="KW-1185">Reference proteome</keyword>
<feature type="transmembrane region" description="Helical" evidence="2">
    <location>
        <begin position="343"/>
        <end position="362"/>
    </location>
</feature>
<dbReference type="AlphaFoldDB" id="A0A2S5ST28"/>
<feature type="transmembrane region" description="Helical" evidence="2">
    <location>
        <begin position="12"/>
        <end position="33"/>
    </location>
</feature>
<feature type="transmembrane region" description="Helical" evidence="2">
    <location>
        <begin position="236"/>
        <end position="259"/>
    </location>
</feature>
<reference evidence="3 4" key="1">
    <citation type="submission" date="2018-02" db="EMBL/GenBank/DDBJ databases">
        <title>Reclassifiation of [Polyangium] brachysporum DSM 7029 as Guopingzhaonella breviflexa gen. nov., sp. nov., a member of the family Comamonadaceae.</title>
        <authorList>
            <person name="Tang B."/>
        </authorList>
    </citation>
    <scope>NUCLEOTIDE SEQUENCE [LARGE SCALE GENOMIC DNA]</scope>
    <source>
        <strain evidence="3 4">BCRC 80649</strain>
    </source>
</reference>
<accession>A0A2S5ST28</accession>
<keyword evidence="2" id="KW-0472">Membrane</keyword>
<dbReference type="OrthoDB" id="9780160at2"/>
<evidence type="ECO:0000256" key="1">
    <source>
        <dbReference type="ARBA" id="ARBA00022448"/>
    </source>
</evidence>
<feature type="transmembrane region" description="Helical" evidence="2">
    <location>
        <begin position="383"/>
        <end position="406"/>
    </location>
</feature>
<protein>
    <submittedName>
        <fullName evidence="3">MATE family efflux transporter</fullName>
    </submittedName>
</protein>
<dbReference type="CDD" id="cd13131">
    <property type="entry name" value="MATE_NorM_like"/>
    <property type="match status" value="1"/>
</dbReference>
<name>A0A2S5ST28_9BURK</name>
<sequence>MAHWRSIARDAGSILLGQLATIGFGVVDTLMAGRASPEDLAALSIGAAIYICVFIGLTGVVQALIPLVGHHRGSNAPAEVGQVFQQGVWLAAFLSLPGMALLFFPGPLLALTDVAPEVAQRTRDYLHWLGWGLPLALLFRCYSGLNQGISRPLLVTVLQLGGLALKVPLNAWFVFGGAGLPAFGAPGCAVATVIVLALQLAVGGALLARHPLYRPFALWSGWTAPRWADQKELLRLGLPAGASYFVEVTAFALMAVFISHFGTTALAGHQVVANLASVAYMLPLSIAVATGARVAQLRGAGHPREAFQAGWHGIRLAAGLSVALGLVLWLLRSAIVGFYSPDPAVRAVALQLFLFIAVYQIFDASQITTAFALRSFRIALAPALAYVVSLWGIGLAGGWLLGFNVTGGVPEALQGARGFWAANLAALALVASLLALMYRRVGRTLSPA</sequence>
<feature type="transmembrane region" description="Helical" evidence="2">
    <location>
        <begin position="313"/>
        <end position="331"/>
    </location>
</feature>
<proteinExistence type="predicted"/>
<dbReference type="Pfam" id="PF01554">
    <property type="entry name" value="MatE"/>
    <property type="match status" value="2"/>
</dbReference>
<organism evidence="3 4">
    <name type="scientific">Caldimonas caldifontis</name>
    <dbReference type="NCBI Taxonomy" id="1452508"/>
    <lineage>
        <taxon>Bacteria</taxon>
        <taxon>Pseudomonadati</taxon>
        <taxon>Pseudomonadota</taxon>
        <taxon>Betaproteobacteria</taxon>
        <taxon>Burkholderiales</taxon>
        <taxon>Sphaerotilaceae</taxon>
        <taxon>Caldimonas</taxon>
    </lineage>
</organism>
<feature type="transmembrane region" description="Helical" evidence="2">
    <location>
        <begin position="418"/>
        <end position="438"/>
    </location>
</feature>
<dbReference type="InterPro" id="IPR002528">
    <property type="entry name" value="MATE_fam"/>
</dbReference>
<evidence type="ECO:0000313" key="3">
    <source>
        <dbReference type="EMBL" id="PPE65892.1"/>
    </source>
</evidence>
<evidence type="ECO:0000256" key="2">
    <source>
        <dbReference type="SAM" id="Phobius"/>
    </source>
</evidence>
<feature type="transmembrane region" description="Helical" evidence="2">
    <location>
        <begin position="271"/>
        <end position="292"/>
    </location>
</feature>
<dbReference type="PANTHER" id="PTHR43298:SF2">
    <property type="entry name" value="FMN_FAD EXPORTER YEEO-RELATED"/>
    <property type="match status" value="1"/>
</dbReference>
<keyword evidence="2" id="KW-0812">Transmembrane</keyword>
<dbReference type="GO" id="GO:0005886">
    <property type="term" value="C:plasma membrane"/>
    <property type="evidence" value="ECO:0007669"/>
    <property type="project" value="TreeGrafter"/>
</dbReference>
<feature type="transmembrane region" description="Helical" evidence="2">
    <location>
        <begin position="45"/>
        <end position="68"/>
    </location>
</feature>
<dbReference type="PANTHER" id="PTHR43298">
    <property type="entry name" value="MULTIDRUG RESISTANCE PROTEIN NORM-RELATED"/>
    <property type="match status" value="1"/>
</dbReference>
<dbReference type="RefSeq" id="WP_104302840.1">
    <property type="nucleotide sequence ID" value="NZ_PSNX01000010.1"/>
</dbReference>
<dbReference type="GO" id="GO:0015297">
    <property type="term" value="F:antiporter activity"/>
    <property type="evidence" value="ECO:0007669"/>
    <property type="project" value="InterPro"/>
</dbReference>
<comment type="caution">
    <text evidence="3">The sequence shown here is derived from an EMBL/GenBank/DDBJ whole genome shotgun (WGS) entry which is preliminary data.</text>
</comment>
<feature type="transmembrane region" description="Helical" evidence="2">
    <location>
        <begin position="88"/>
        <end position="105"/>
    </location>
</feature>
<evidence type="ECO:0000313" key="4">
    <source>
        <dbReference type="Proteomes" id="UP000238605"/>
    </source>
</evidence>
<dbReference type="EMBL" id="PSNX01000010">
    <property type="protein sequence ID" value="PPE65892.1"/>
    <property type="molecule type" value="Genomic_DNA"/>
</dbReference>
<keyword evidence="1" id="KW-0813">Transport</keyword>